<dbReference type="InterPro" id="IPR011705">
    <property type="entry name" value="BACK"/>
</dbReference>
<dbReference type="InterPro" id="IPR042345">
    <property type="entry name" value="Btbd7"/>
</dbReference>
<feature type="domain" description="BTB" evidence="2">
    <location>
        <begin position="253"/>
        <end position="354"/>
    </location>
</feature>
<dbReference type="PANTHER" id="PTHR16064">
    <property type="entry name" value="BTB POZ DOMAIN CONTAINING 7"/>
    <property type="match status" value="1"/>
</dbReference>
<feature type="domain" description="BTB" evidence="2">
    <location>
        <begin position="149"/>
        <end position="217"/>
    </location>
</feature>
<proteinExistence type="predicted"/>
<dbReference type="SMART" id="SM00225">
    <property type="entry name" value="BTB"/>
    <property type="match status" value="2"/>
</dbReference>
<protein>
    <recommendedName>
        <fullName evidence="2">BTB domain-containing protein</fullName>
    </recommendedName>
</protein>
<dbReference type="EMBL" id="CAJPVJ010001985">
    <property type="protein sequence ID" value="CAG2165610.1"/>
    <property type="molecule type" value="Genomic_DNA"/>
</dbReference>
<dbReference type="PANTHER" id="PTHR16064:SF3">
    <property type="entry name" value="BTB_POZ DOMAIN-CONTAINING PROTEIN 7"/>
    <property type="match status" value="1"/>
</dbReference>
<dbReference type="InterPro" id="IPR000210">
    <property type="entry name" value="BTB/POZ_dom"/>
</dbReference>
<evidence type="ECO:0000313" key="3">
    <source>
        <dbReference type="EMBL" id="CAD7645328.1"/>
    </source>
</evidence>
<dbReference type="PROSITE" id="PS50097">
    <property type="entry name" value="BTB"/>
    <property type="match status" value="2"/>
</dbReference>
<evidence type="ECO:0000313" key="4">
    <source>
        <dbReference type="Proteomes" id="UP000728032"/>
    </source>
</evidence>
<dbReference type="Gene3D" id="3.30.710.10">
    <property type="entry name" value="Potassium Channel Kv1.1, Chain A"/>
    <property type="match status" value="2"/>
</dbReference>
<keyword evidence="4" id="KW-1185">Reference proteome</keyword>
<dbReference type="Proteomes" id="UP000728032">
    <property type="component" value="Unassembled WGS sequence"/>
</dbReference>
<accession>A0A7R9LPD1</accession>
<organism evidence="3">
    <name type="scientific">Oppiella nova</name>
    <dbReference type="NCBI Taxonomy" id="334625"/>
    <lineage>
        <taxon>Eukaryota</taxon>
        <taxon>Metazoa</taxon>
        <taxon>Ecdysozoa</taxon>
        <taxon>Arthropoda</taxon>
        <taxon>Chelicerata</taxon>
        <taxon>Arachnida</taxon>
        <taxon>Acari</taxon>
        <taxon>Acariformes</taxon>
        <taxon>Sarcoptiformes</taxon>
        <taxon>Oribatida</taxon>
        <taxon>Brachypylina</taxon>
        <taxon>Oppioidea</taxon>
        <taxon>Oppiidae</taxon>
        <taxon>Oppiella</taxon>
    </lineage>
</organism>
<name>A0A7R9LPD1_9ACAR</name>
<dbReference type="GO" id="GO:0061138">
    <property type="term" value="P:morphogenesis of a branching epithelium"/>
    <property type="evidence" value="ECO:0007669"/>
    <property type="project" value="InterPro"/>
</dbReference>
<dbReference type="CDD" id="cd18489">
    <property type="entry name" value="BACK_BTBD7"/>
    <property type="match status" value="1"/>
</dbReference>
<dbReference type="SUPFAM" id="SSF54695">
    <property type="entry name" value="POZ domain"/>
    <property type="match status" value="2"/>
</dbReference>
<sequence>MGANSSTQMGSSASSMTSTVPSMNSTSQETVNSWTSFSDSGNGSHGTTTDGSLTNIVPTKEKKRKNLSSLATLRKRLVRKRRTSRTFDHSQALRDLISSWTTRDTKQLCEEYECSGLLKELSLLAESARPLASSAQNDFCELFDFKYCSDITLVYKGVHFPVHKAIVCVRCPAFRELLGKKPSGSYVTVNLDIAGLRVELFHDLLRYLYSGELSGSYDPRNNYDVLLRISEQCGVPNPLAHDLKHLLETGLYSDASLLFSPTQIKDFAQPVKKCRACSDQNEYSCHRAILAARSPFFRSVIQRQERRKAETSELNGASNANQRTKILLDETIIPRRYARVLLHVMYRDSAELHHLLQLCVCKCNTEANASAISGNTNAGSNSNNSSHCNPNSVSTTVLVKEVMDLYEIARFLELDFLVQSCEDLIIDSLSLETFIMIMKWSEQPHGSPWVKRQALCFMREEFSSIASSSLLCQLELTHLIEALKSDFLNASELEVLQAVIKWGENRLMKRMEEREPNVVSNTAHSLRRGIRKKELNDTELRDILSDLICHVRVGHILPLDSDILSNAAKRGLISTLPPYMLGEDSVLPQSRGISSWFRGRGTGPFVRPRYFAPYVEEAKAILDERVGRQGETLPNRVSRQISHIPDALYMLDKASAITAANDGFLGSDHYHLCISSSSSSSAVCYEDIHDANSRPQLPILEDRVVVLMKQREQELKALGLSQRALALVSNRCEALRLIQLRVCREFGLPDAASDVLHGNNYSLALEAPDDAVSRLSYAPSEVGSLSIPPPPRPLTSHLANMTTLPEDRDLYSTFSELKLESSVPRLAHFDLDSQFSSNESRRTLSDLIPDIAIATTAIEEFQLTQRTDLTDSAAIIKRDLDPERPRFV</sequence>
<gene>
    <name evidence="3" type="ORF">ONB1V03_LOCUS5149</name>
</gene>
<dbReference type="Gene3D" id="1.25.40.420">
    <property type="match status" value="1"/>
</dbReference>
<feature type="region of interest" description="Disordered" evidence="1">
    <location>
        <begin position="1"/>
        <end position="65"/>
    </location>
</feature>
<evidence type="ECO:0000256" key="1">
    <source>
        <dbReference type="SAM" id="MobiDB-lite"/>
    </source>
</evidence>
<evidence type="ECO:0000259" key="2">
    <source>
        <dbReference type="PROSITE" id="PS50097"/>
    </source>
</evidence>
<feature type="compositionally biased region" description="Polar residues" evidence="1">
    <location>
        <begin position="24"/>
        <end position="57"/>
    </location>
</feature>
<dbReference type="InterPro" id="IPR047936">
    <property type="entry name" value="BTBD7_BACK"/>
</dbReference>
<dbReference type="AlphaFoldDB" id="A0A7R9LPD1"/>
<feature type="compositionally biased region" description="Low complexity" evidence="1">
    <location>
        <begin position="1"/>
        <end position="23"/>
    </location>
</feature>
<dbReference type="OrthoDB" id="2347980at2759"/>
<dbReference type="InterPro" id="IPR011333">
    <property type="entry name" value="SKP1/BTB/POZ_sf"/>
</dbReference>
<dbReference type="SMART" id="SM00875">
    <property type="entry name" value="BACK"/>
    <property type="match status" value="1"/>
</dbReference>
<dbReference type="Pfam" id="PF00651">
    <property type="entry name" value="BTB"/>
    <property type="match status" value="2"/>
</dbReference>
<dbReference type="EMBL" id="OC916810">
    <property type="protein sequence ID" value="CAD7645328.1"/>
    <property type="molecule type" value="Genomic_DNA"/>
</dbReference>
<reference evidence="3" key="1">
    <citation type="submission" date="2020-11" db="EMBL/GenBank/DDBJ databases">
        <authorList>
            <person name="Tran Van P."/>
        </authorList>
    </citation>
    <scope>NUCLEOTIDE SEQUENCE</scope>
</reference>
<dbReference type="Pfam" id="PF07707">
    <property type="entry name" value="BACK"/>
    <property type="match status" value="1"/>
</dbReference>